<accession>A0A383V7D1</accession>
<dbReference type="Gene3D" id="1.10.287.1490">
    <property type="match status" value="1"/>
</dbReference>
<sequence length="723" mass="75798">MADMLEVEGQLDGPAEDHEHDAQSIAGTEATETFSTAGPEGFYNSKKSSTWKKLKKMVGANTHSKAHGEAPATAAAGEGVPAAPQHHHTRTLSSSVGADFTSAASLCSQQQHAPADDAESEVASEMGRGSRMSMRYDLGSRAGDEDGGGSGKSTLKGMFKNKNKKSKQIELDALRFEMGMLQERADLTERDLATYRHDVGTLRAERDHMVNQVHELTVALTTTRSERDSAESERDRLKELHGQVKAALQESYSREQALMKQVKELEELCGAQQNSLEESEERYRGLQQEHDELHHTALAAKAQLVTAQAQLAEARNQREEMLADLASLTSQASALQAEIDSRDEKMGGLEAAAEQAHSGLEAALGRLRELEGEQQQLEARVTLLQEENLELSTELSGGAELRRQLEVQLGEATAANSALQAELDRANVNVDTLTARMAELSSQLANSSEMGGSLRVQNSELMSELALLREQQQSKSKQGSPLSKWRKGSSSTTGGTSATGSKPAAGSSGSGTAAAPAVPAAAAGSSTAGEPSSFSPMTSQLPARASGAAPVSGSGAAAASQHWPEDDTHGQASPDAVVLAQQDSSVAAGAAAHLDAPGSPEPMAGATAAVTTSAGGDAAALKLAVGSGAGTAAAGMDMAKGPLTASRPTSRRQTGPGGGLQGQAAGMAAAERPSKIVARSPRKLFNAEEAPDMQQDMQQPQRQQHDLFSRLFTCLAPKTVEMQ</sequence>
<feature type="compositionally biased region" description="Low complexity" evidence="2">
    <location>
        <begin position="692"/>
        <end position="702"/>
    </location>
</feature>
<dbReference type="Proteomes" id="UP000256970">
    <property type="component" value="Unassembled WGS sequence"/>
</dbReference>
<name>A0A383V7D1_TETOB</name>
<feature type="region of interest" description="Disordered" evidence="2">
    <location>
        <begin position="469"/>
        <end position="573"/>
    </location>
</feature>
<evidence type="ECO:0000313" key="3">
    <source>
        <dbReference type="EMBL" id="SZX60649.1"/>
    </source>
</evidence>
<keyword evidence="1" id="KW-0175">Coiled coil</keyword>
<feature type="compositionally biased region" description="Low complexity" evidence="2">
    <location>
        <begin position="69"/>
        <end position="84"/>
    </location>
</feature>
<feature type="region of interest" description="Disordered" evidence="2">
    <location>
        <begin position="588"/>
        <end position="608"/>
    </location>
</feature>
<evidence type="ECO:0000256" key="1">
    <source>
        <dbReference type="SAM" id="Coils"/>
    </source>
</evidence>
<dbReference type="AlphaFoldDB" id="A0A383V7D1"/>
<feature type="region of interest" description="Disordered" evidence="2">
    <location>
        <begin position="107"/>
        <end position="161"/>
    </location>
</feature>
<feature type="compositionally biased region" description="Low complexity" evidence="2">
    <location>
        <begin position="543"/>
        <end position="560"/>
    </location>
</feature>
<dbReference type="SUPFAM" id="SSF57997">
    <property type="entry name" value="Tropomyosin"/>
    <property type="match status" value="1"/>
</dbReference>
<proteinExistence type="predicted"/>
<reference evidence="3 4" key="1">
    <citation type="submission" date="2016-10" db="EMBL/GenBank/DDBJ databases">
        <authorList>
            <person name="Cai Z."/>
        </authorList>
    </citation>
    <scope>NUCLEOTIDE SEQUENCE [LARGE SCALE GENOMIC DNA]</scope>
</reference>
<organism evidence="3 4">
    <name type="scientific">Tetradesmus obliquus</name>
    <name type="common">Green alga</name>
    <name type="synonym">Acutodesmus obliquus</name>
    <dbReference type="NCBI Taxonomy" id="3088"/>
    <lineage>
        <taxon>Eukaryota</taxon>
        <taxon>Viridiplantae</taxon>
        <taxon>Chlorophyta</taxon>
        <taxon>core chlorophytes</taxon>
        <taxon>Chlorophyceae</taxon>
        <taxon>CS clade</taxon>
        <taxon>Sphaeropleales</taxon>
        <taxon>Scenedesmaceae</taxon>
        <taxon>Tetradesmus</taxon>
    </lineage>
</organism>
<evidence type="ECO:0000256" key="2">
    <source>
        <dbReference type="SAM" id="MobiDB-lite"/>
    </source>
</evidence>
<feature type="compositionally biased region" description="Low complexity" evidence="2">
    <location>
        <begin position="488"/>
        <end position="533"/>
    </location>
</feature>
<feature type="region of interest" description="Disordered" evidence="2">
    <location>
        <begin position="1"/>
        <end position="95"/>
    </location>
</feature>
<evidence type="ECO:0000313" key="4">
    <source>
        <dbReference type="Proteomes" id="UP000256970"/>
    </source>
</evidence>
<keyword evidence="4" id="KW-1185">Reference proteome</keyword>
<gene>
    <name evidence="3" type="ORF">BQ4739_LOCUS1178</name>
</gene>
<feature type="region of interest" description="Disordered" evidence="2">
    <location>
        <begin position="639"/>
        <end position="704"/>
    </location>
</feature>
<feature type="coiled-coil region" evidence="1">
    <location>
        <begin position="220"/>
        <end position="450"/>
    </location>
</feature>
<dbReference type="PANTHER" id="PTHR43941">
    <property type="entry name" value="STRUCTURAL MAINTENANCE OF CHROMOSOMES PROTEIN 2"/>
    <property type="match status" value="1"/>
</dbReference>
<dbReference type="EMBL" id="FNXT01000086">
    <property type="protein sequence ID" value="SZX60649.1"/>
    <property type="molecule type" value="Genomic_DNA"/>
</dbReference>
<feature type="compositionally biased region" description="Polar residues" evidence="2">
    <location>
        <begin position="470"/>
        <end position="481"/>
    </location>
</feature>
<protein>
    <submittedName>
        <fullName evidence="3">Uncharacterized protein</fullName>
    </submittedName>
</protein>